<dbReference type="CDD" id="cd06171">
    <property type="entry name" value="Sigma70_r4"/>
    <property type="match status" value="1"/>
</dbReference>
<dbReference type="SUPFAM" id="SSF88946">
    <property type="entry name" value="Sigma2 domain of RNA polymerase sigma factors"/>
    <property type="match status" value="1"/>
</dbReference>
<protein>
    <submittedName>
        <fullName evidence="7">RNA polymerase, sigma-24 subunit, ECF subfamily</fullName>
    </submittedName>
</protein>
<dbReference type="Pfam" id="PF04542">
    <property type="entry name" value="Sigma70_r2"/>
    <property type="match status" value="1"/>
</dbReference>
<dbReference type="InterPro" id="IPR013324">
    <property type="entry name" value="RNA_pol_sigma_r3/r4-like"/>
</dbReference>
<dbReference type="Gene3D" id="1.10.10.10">
    <property type="entry name" value="Winged helix-like DNA-binding domain superfamily/Winged helix DNA-binding domain"/>
    <property type="match status" value="1"/>
</dbReference>
<dbReference type="NCBIfam" id="TIGR02937">
    <property type="entry name" value="sigma70-ECF"/>
    <property type="match status" value="1"/>
</dbReference>
<proteinExistence type="inferred from homology"/>
<feature type="domain" description="RNA polymerase sigma-70 region 2" evidence="5">
    <location>
        <begin position="60"/>
        <end position="129"/>
    </location>
</feature>
<name>S9PIG7_CYSF2</name>
<evidence type="ECO:0000259" key="6">
    <source>
        <dbReference type="Pfam" id="PF08281"/>
    </source>
</evidence>
<dbReference type="GO" id="GO:0003677">
    <property type="term" value="F:DNA binding"/>
    <property type="evidence" value="ECO:0007669"/>
    <property type="project" value="InterPro"/>
</dbReference>
<dbReference type="InterPro" id="IPR007627">
    <property type="entry name" value="RNA_pol_sigma70_r2"/>
</dbReference>
<accession>S9PIG7</accession>
<evidence type="ECO:0000259" key="5">
    <source>
        <dbReference type="Pfam" id="PF04542"/>
    </source>
</evidence>
<dbReference type="GO" id="GO:0016987">
    <property type="term" value="F:sigma factor activity"/>
    <property type="evidence" value="ECO:0007669"/>
    <property type="project" value="UniProtKB-KW"/>
</dbReference>
<dbReference type="InterPro" id="IPR039425">
    <property type="entry name" value="RNA_pol_sigma-70-like"/>
</dbReference>
<dbReference type="GO" id="GO:0006352">
    <property type="term" value="P:DNA-templated transcription initiation"/>
    <property type="evidence" value="ECO:0007669"/>
    <property type="project" value="InterPro"/>
</dbReference>
<feature type="domain" description="RNA polymerase sigma factor 70 region 4 type 2" evidence="6">
    <location>
        <begin position="164"/>
        <end position="214"/>
    </location>
</feature>
<dbReference type="EMBL" id="ANAH02000004">
    <property type="protein sequence ID" value="EPX64100.1"/>
    <property type="molecule type" value="Genomic_DNA"/>
</dbReference>
<dbReference type="AlphaFoldDB" id="S9PIG7"/>
<evidence type="ECO:0000313" key="7">
    <source>
        <dbReference type="EMBL" id="EPX64100.1"/>
    </source>
</evidence>
<keyword evidence="4" id="KW-0804">Transcription</keyword>
<dbReference type="RefSeq" id="WP_002621418.1">
    <property type="nucleotide sequence ID" value="NZ_ANAH02000004.1"/>
</dbReference>
<dbReference type="eggNOG" id="COG1595">
    <property type="taxonomic scope" value="Bacteria"/>
</dbReference>
<evidence type="ECO:0000313" key="8">
    <source>
        <dbReference type="Proteomes" id="UP000011682"/>
    </source>
</evidence>
<dbReference type="InterPro" id="IPR013249">
    <property type="entry name" value="RNA_pol_sigma70_r4_t2"/>
</dbReference>
<dbReference type="PANTHER" id="PTHR43133">
    <property type="entry name" value="RNA POLYMERASE ECF-TYPE SIGMA FACTO"/>
    <property type="match status" value="1"/>
</dbReference>
<sequence>MGTALSFSNALHQDYSSQSLSLARETRPPASEARRSLFPAPAEQHFQAIVRVRQAELLRLWQLHQQELLALCASLFRGSRVDAEDALSRALLTAMEKFTRYADAVQNPQAWLKRLVYNTCISILRERQRERRLMLPEAEEQTLEVPVLDTPETSSLREELGRHLEQTLHSLPERLQAAVRMRLVLGLEYAEIAARLSISESNARKRVQLGREQLRRQMARYLRSGR</sequence>
<dbReference type="InterPro" id="IPR013325">
    <property type="entry name" value="RNA_pol_sigma_r2"/>
</dbReference>
<dbReference type="InterPro" id="IPR036388">
    <property type="entry name" value="WH-like_DNA-bd_sf"/>
</dbReference>
<dbReference type="Pfam" id="PF08281">
    <property type="entry name" value="Sigma70_r4_2"/>
    <property type="match status" value="1"/>
</dbReference>
<comment type="caution">
    <text evidence="7">The sequence shown here is derived from an EMBL/GenBank/DDBJ whole genome shotgun (WGS) entry which is preliminary data.</text>
</comment>
<keyword evidence="2" id="KW-0805">Transcription regulation</keyword>
<evidence type="ECO:0000256" key="2">
    <source>
        <dbReference type="ARBA" id="ARBA00023015"/>
    </source>
</evidence>
<reference evidence="7" key="1">
    <citation type="submission" date="2013-05" db="EMBL/GenBank/DDBJ databases">
        <title>Genome assembly of Cystobacter fuscus DSM 2262.</title>
        <authorList>
            <person name="Sharma G."/>
            <person name="Khatri I."/>
            <person name="Kaur C."/>
            <person name="Mayilraj S."/>
            <person name="Subramanian S."/>
        </authorList>
    </citation>
    <scope>NUCLEOTIDE SEQUENCE [LARGE SCALE GENOMIC DNA]</scope>
    <source>
        <strain evidence="7">DSM 2262</strain>
    </source>
</reference>
<evidence type="ECO:0000256" key="3">
    <source>
        <dbReference type="ARBA" id="ARBA00023082"/>
    </source>
</evidence>
<dbReference type="Gene3D" id="1.10.1740.10">
    <property type="match status" value="1"/>
</dbReference>
<comment type="similarity">
    <text evidence="1">Belongs to the sigma-70 factor family. ECF subfamily.</text>
</comment>
<dbReference type="Proteomes" id="UP000011682">
    <property type="component" value="Unassembled WGS sequence"/>
</dbReference>
<organism evidence="7 8">
    <name type="scientific">Cystobacter fuscus (strain ATCC 25194 / DSM 2262 / NBRC 100088 / M29)</name>
    <dbReference type="NCBI Taxonomy" id="1242864"/>
    <lineage>
        <taxon>Bacteria</taxon>
        <taxon>Pseudomonadati</taxon>
        <taxon>Myxococcota</taxon>
        <taxon>Myxococcia</taxon>
        <taxon>Myxococcales</taxon>
        <taxon>Cystobacterineae</taxon>
        <taxon>Archangiaceae</taxon>
        <taxon>Cystobacter</taxon>
    </lineage>
</organism>
<dbReference type="InterPro" id="IPR014284">
    <property type="entry name" value="RNA_pol_sigma-70_dom"/>
</dbReference>
<gene>
    <name evidence="7" type="ORF">D187_005233</name>
</gene>
<keyword evidence="3" id="KW-0731">Sigma factor</keyword>
<evidence type="ECO:0000256" key="4">
    <source>
        <dbReference type="ARBA" id="ARBA00023163"/>
    </source>
</evidence>
<dbReference type="SUPFAM" id="SSF88659">
    <property type="entry name" value="Sigma3 and sigma4 domains of RNA polymerase sigma factors"/>
    <property type="match status" value="1"/>
</dbReference>
<keyword evidence="8" id="KW-1185">Reference proteome</keyword>
<dbReference type="PANTHER" id="PTHR43133:SF51">
    <property type="entry name" value="RNA POLYMERASE SIGMA FACTOR"/>
    <property type="match status" value="1"/>
</dbReference>
<evidence type="ECO:0000256" key="1">
    <source>
        <dbReference type="ARBA" id="ARBA00010641"/>
    </source>
</evidence>